<evidence type="ECO:0000313" key="2">
    <source>
        <dbReference type="EMBL" id="AQS57339.1"/>
    </source>
</evidence>
<sequence length="156" mass="18042">MSDEELLKLYEAAPERLKRALEGLKERDLDLFRAPEKWSIRQIVLHIVDSDATSLSIVKYALAEPGRTFYANPYHPDVWAEGLDYANRPIDVEVALFEAIRKHVAGLLKHLPDALNRTVLLKGGEEVVVRDRIHMLMAHALHHIEQIWETRKVYKK</sequence>
<dbReference type="InterPro" id="IPR024775">
    <property type="entry name" value="DinB-like"/>
</dbReference>
<dbReference type="SUPFAM" id="SSF109854">
    <property type="entry name" value="DinB/YfiT-like putative metalloenzymes"/>
    <property type="match status" value="1"/>
</dbReference>
<dbReference type="InterPro" id="IPR034660">
    <property type="entry name" value="DinB/YfiT-like"/>
</dbReference>
<dbReference type="Gene3D" id="1.20.120.450">
    <property type="entry name" value="dinb family like domain"/>
    <property type="match status" value="1"/>
</dbReference>
<dbReference type="STRING" id="1471761.B0W44_01500"/>
<evidence type="ECO:0000259" key="1">
    <source>
        <dbReference type="Pfam" id="PF12867"/>
    </source>
</evidence>
<dbReference type="EMBL" id="CP019699">
    <property type="protein sequence ID" value="AQS57339.1"/>
    <property type="molecule type" value="Genomic_DNA"/>
</dbReference>
<name>A0A1U9KB92_9BACL</name>
<dbReference type="KEGG" id="ntr:B0W44_01500"/>
<dbReference type="AlphaFoldDB" id="A0A1U9KB92"/>
<proteinExistence type="predicted"/>
<feature type="domain" description="DinB-like" evidence="1">
    <location>
        <begin position="10"/>
        <end position="147"/>
    </location>
</feature>
<evidence type="ECO:0000313" key="3">
    <source>
        <dbReference type="Proteomes" id="UP000188603"/>
    </source>
</evidence>
<accession>A0A1U9KB92</accession>
<keyword evidence="3" id="KW-1185">Reference proteome</keyword>
<protein>
    <recommendedName>
        <fullName evidence="1">DinB-like domain-containing protein</fullName>
    </recommendedName>
</protein>
<dbReference type="Pfam" id="PF12867">
    <property type="entry name" value="DinB_2"/>
    <property type="match status" value="1"/>
</dbReference>
<dbReference type="Proteomes" id="UP000188603">
    <property type="component" value="Chromosome"/>
</dbReference>
<reference evidence="2 3" key="1">
    <citation type="journal article" date="2015" name="Int. J. Syst. Evol. Microbiol.">
        <title>Novibacillus thermophilus gen. nov., sp. nov., a Gram-staining-negative and moderately thermophilic member of the family Thermoactinomycetaceae.</title>
        <authorList>
            <person name="Yang G."/>
            <person name="Chen J."/>
            <person name="Zhou S."/>
        </authorList>
    </citation>
    <scope>NUCLEOTIDE SEQUENCE [LARGE SCALE GENOMIC DNA]</scope>
    <source>
        <strain evidence="2 3">SG-1</strain>
    </source>
</reference>
<gene>
    <name evidence="2" type="ORF">B0W44_01500</name>
</gene>
<organism evidence="2 3">
    <name type="scientific">Novibacillus thermophilus</name>
    <dbReference type="NCBI Taxonomy" id="1471761"/>
    <lineage>
        <taxon>Bacteria</taxon>
        <taxon>Bacillati</taxon>
        <taxon>Bacillota</taxon>
        <taxon>Bacilli</taxon>
        <taxon>Bacillales</taxon>
        <taxon>Thermoactinomycetaceae</taxon>
        <taxon>Novibacillus</taxon>
    </lineage>
</organism>